<keyword evidence="3" id="KW-0547">Nucleotide-binding</keyword>
<evidence type="ECO:0000313" key="7">
    <source>
        <dbReference type="Proteomes" id="UP000290244"/>
    </source>
</evidence>
<dbReference type="Gene3D" id="3.40.50.300">
    <property type="entry name" value="P-loop containing nucleotide triphosphate hydrolases"/>
    <property type="match status" value="1"/>
</dbReference>
<dbReference type="GO" id="GO:0005524">
    <property type="term" value="F:ATP binding"/>
    <property type="evidence" value="ECO:0007669"/>
    <property type="project" value="UniProtKB-KW"/>
</dbReference>
<protein>
    <submittedName>
        <fullName evidence="6">ATP-binding cassette domain-containing protein</fullName>
    </submittedName>
</protein>
<dbReference type="SMART" id="SM00382">
    <property type="entry name" value="AAA"/>
    <property type="match status" value="1"/>
</dbReference>
<feature type="domain" description="ABC transporter" evidence="5">
    <location>
        <begin position="17"/>
        <end position="236"/>
    </location>
</feature>
<dbReference type="InterPro" id="IPR027417">
    <property type="entry name" value="P-loop_NTPase"/>
</dbReference>
<dbReference type="GO" id="GO:0016887">
    <property type="term" value="F:ATP hydrolysis activity"/>
    <property type="evidence" value="ECO:0007669"/>
    <property type="project" value="InterPro"/>
</dbReference>
<dbReference type="InterPro" id="IPR050166">
    <property type="entry name" value="ABC_transporter_ATP-bind"/>
</dbReference>
<dbReference type="InterPro" id="IPR003593">
    <property type="entry name" value="AAA+_ATPase"/>
</dbReference>
<accession>A0A4P6P243</accession>
<dbReference type="Proteomes" id="UP000290244">
    <property type="component" value="Chromosome"/>
</dbReference>
<comment type="similarity">
    <text evidence="1">Belongs to the ABC transporter superfamily.</text>
</comment>
<dbReference type="PANTHER" id="PTHR42788">
    <property type="entry name" value="TAURINE IMPORT ATP-BINDING PROTEIN-RELATED"/>
    <property type="match status" value="1"/>
</dbReference>
<evidence type="ECO:0000313" key="6">
    <source>
        <dbReference type="EMBL" id="QBG35456.1"/>
    </source>
</evidence>
<evidence type="ECO:0000256" key="3">
    <source>
        <dbReference type="ARBA" id="ARBA00022741"/>
    </source>
</evidence>
<evidence type="ECO:0000256" key="4">
    <source>
        <dbReference type="ARBA" id="ARBA00022840"/>
    </source>
</evidence>
<gene>
    <name evidence="6" type="ORF">EMK97_06845</name>
</gene>
<sequence length="239" mass="26686">MMRFNEAMKAEKIRELVQFHQVSLSFNHHDVLANMSFTLKAGSKLALLGQSGLGKSSILKLIAGLVAPTQGQVVNHAQRIGYVFQEPRLLPWLTVQENIYQVLKASGVAKREAEQRIKALLAQVGLLACINHYPHQLSGGMAQRVALVRAFAVKPDLLLLDEPFSALDTPLASQLTELLAKLLTPQTSMIYVSHNIEQVLPLTELALVLKTGNDLDWHSVANKEERAIFLNQFYRHEVY</sequence>
<dbReference type="OrthoDB" id="9802264at2"/>
<keyword evidence="4 6" id="KW-0067">ATP-binding</keyword>
<dbReference type="SUPFAM" id="SSF52540">
    <property type="entry name" value="P-loop containing nucleoside triphosphate hydrolases"/>
    <property type="match status" value="1"/>
</dbReference>
<keyword evidence="2" id="KW-0813">Transport</keyword>
<reference evidence="6 7" key="1">
    <citation type="submission" date="2018-12" db="EMBL/GenBank/DDBJ databases">
        <title>Complete genome of Litorilituus sediminis.</title>
        <authorList>
            <person name="Liu A."/>
            <person name="Rong J."/>
        </authorList>
    </citation>
    <scope>NUCLEOTIDE SEQUENCE [LARGE SCALE GENOMIC DNA]</scope>
    <source>
        <strain evidence="6 7">JCM 17549</strain>
    </source>
</reference>
<organism evidence="6 7">
    <name type="scientific">Litorilituus sediminis</name>
    <dbReference type="NCBI Taxonomy" id="718192"/>
    <lineage>
        <taxon>Bacteria</taxon>
        <taxon>Pseudomonadati</taxon>
        <taxon>Pseudomonadota</taxon>
        <taxon>Gammaproteobacteria</taxon>
        <taxon>Alteromonadales</taxon>
        <taxon>Colwelliaceae</taxon>
        <taxon>Litorilituus</taxon>
    </lineage>
</organism>
<dbReference type="AlphaFoldDB" id="A0A4P6P243"/>
<dbReference type="Pfam" id="PF00005">
    <property type="entry name" value="ABC_tran"/>
    <property type="match status" value="1"/>
</dbReference>
<dbReference type="InterPro" id="IPR003439">
    <property type="entry name" value="ABC_transporter-like_ATP-bd"/>
</dbReference>
<dbReference type="PROSITE" id="PS50893">
    <property type="entry name" value="ABC_TRANSPORTER_2"/>
    <property type="match status" value="1"/>
</dbReference>
<dbReference type="PROSITE" id="PS00211">
    <property type="entry name" value="ABC_TRANSPORTER_1"/>
    <property type="match status" value="1"/>
</dbReference>
<proteinExistence type="inferred from homology"/>
<evidence type="ECO:0000256" key="2">
    <source>
        <dbReference type="ARBA" id="ARBA00022448"/>
    </source>
</evidence>
<dbReference type="KEGG" id="lsd:EMK97_06845"/>
<dbReference type="InterPro" id="IPR017871">
    <property type="entry name" value="ABC_transporter-like_CS"/>
</dbReference>
<dbReference type="RefSeq" id="WP_130600648.1">
    <property type="nucleotide sequence ID" value="NZ_CP034759.1"/>
</dbReference>
<evidence type="ECO:0000256" key="1">
    <source>
        <dbReference type="ARBA" id="ARBA00005417"/>
    </source>
</evidence>
<keyword evidence="7" id="KW-1185">Reference proteome</keyword>
<dbReference type="EMBL" id="CP034759">
    <property type="protein sequence ID" value="QBG35456.1"/>
    <property type="molecule type" value="Genomic_DNA"/>
</dbReference>
<name>A0A4P6P243_9GAMM</name>
<evidence type="ECO:0000259" key="5">
    <source>
        <dbReference type="PROSITE" id="PS50893"/>
    </source>
</evidence>
<dbReference type="PANTHER" id="PTHR42788:SF19">
    <property type="entry name" value="ALIPHATIC SULFONATES IMPORT ATP-BINDING PROTEIN SSUB 2"/>
    <property type="match status" value="1"/>
</dbReference>